<dbReference type="Gene3D" id="3.60.120.10">
    <property type="entry name" value="Anthranilate synthase"/>
    <property type="match status" value="1"/>
</dbReference>
<dbReference type="PRINTS" id="PR00095">
    <property type="entry name" value="ANTSNTHASEI"/>
</dbReference>
<evidence type="ECO:0000259" key="4">
    <source>
        <dbReference type="Pfam" id="PF04715"/>
    </source>
</evidence>
<protein>
    <recommendedName>
        <fullName evidence="1">aminodeoxychorismate synthase</fullName>
        <ecNumber evidence="1">2.6.1.85</ecNumber>
    </recommendedName>
</protein>
<dbReference type="RefSeq" id="WP_038465344.1">
    <property type="nucleotide sequence ID" value="NZ_CP008941.1"/>
</dbReference>
<dbReference type="Proteomes" id="UP000028926">
    <property type="component" value="Chromosome"/>
</dbReference>
<evidence type="ECO:0000256" key="1">
    <source>
        <dbReference type="ARBA" id="ARBA00013139"/>
    </source>
</evidence>
<dbReference type="PANTHER" id="PTHR11236:SF50">
    <property type="entry name" value="AMINODEOXYCHORISMATE SYNTHASE COMPONENT 1"/>
    <property type="match status" value="1"/>
</dbReference>
<evidence type="ECO:0000313" key="6">
    <source>
        <dbReference type="Proteomes" id="UP000028926"/>
    </source>
</evidence>
<sequence>MQPLVKEIFYQDPAAIFSVFKDQVGSIFLDSSNNSQEWGRYSFIAVDPWLMLREKYQDDKPLPLDLLEKHLQSYHLDTIPDLPPFQGGVVGYLSYELARSLENLPTAPEDDLNFPDLMMGFYDVVVAFDHHQQRGWIFSSGFPTEDLSYAHQRLIWMSEIINTLNPSKNNSVFDVGNLYNPFDQYTYPSQVQKVIDYIYVGDIYQANLTRRYEASYQGDPFALYARLRERNPAPFSAYIKDQHHVIASASPERFLKLTDQHVETKPIKGTIHRDLVDPVQDQHLAQQLAASEKDRAENLMIVDLMRNDLSRVCQPGSVQVPKLLEVESYATVHHLVTTVTGTLDDNKSAIDLLKATFPGGSITGAPKIRAMEIIAELEPTYRGVYCGSIGYIGFDGTMDTSIVIRTFLLTDDKLTFQVGGGIVADSDPIAEYEETLTKAGGLKKALNL</sequence>
<reference evidence="5 6" key="1">
    <citation type="submission" date="2014-07" db="EMBL/GenBank/DDBJ databases">
        <title>Comparative genomic insights into amoeba endosymbionts belonging to the families of Holosporaceae and Candidatus Midichloriaceae within Rickettsiales.</title>
        <authorList>
            <person name="Wang Z."/>
            <person name="Wu M."/>
        </authorList>
    </citation>
    <scope>NUCLEOTIDE SEQUENCE [LARGE SCALE GENOMIC DNA]</scope>
    <source>
        <strain evidence="5">PRA3</strain>
    </source>
</reference>
<dbReference type="GO" id="GO:0009396">
    <property type="term" value="P:folic acid-containing compound biosynthetic process"/>
    <property type="evidence" value="ECO:0007669"/>
    <property type="project" value="InterPro"/>
</dbReference>
<dbReference type="HOGENOM" id="CLU_006493_7_2_5"/>
<dbReference type="NCBIfam" id="TIGR00553">
    <property type="entry name" value="pabB"/>
    <property type="match status" value="1"/>
</dbReference>
<dbReference type="EMBL" id="CP008941">
    <property type="protein sequence ID" value="AIK96708.1"/>
    <property type="molecule type" value="Genomic_DNA"/>
</dbReference>
<organism evidence="5 6">
    <name type="scientific">Candidatus Odyssella acanthamoebae</name>
    <dbReference type="NCBI Taxonomy" id="91604"/>
    <lineage>
        <taxon>Bacteria</taxon>
        <taxon>Pseudomonadati</taxon>
        <taxon>Pseudomonadota</taxon>
        <taxon>Alphaproteobacteria</taxon>
        <taxon>Holosporales</taxon>
        <taxon>Candidatus Paracaedibacteraceae</taxon>
        <taxon>Candidatus Odyssella</taxon>
    </lineage>
</organism>
<name>A0A077AYK6_9PROT</name>
<evidence type="ECO:0000259" key="3">
    <source>
        <dbReference type="Pfam" id="PF00425"/>
    </source>
</evidence>
<evidence type="ECO:0000256" key="2">
    <source>
        <dbReference type="ARBA" id="ARBA00022679"/>
    </source>
</evidence>
<dbReference type="GO" id="GO:0000162">
    <property type="term" value="P:L-tryptophan biosynthetic process"/>
    <property type="evidence" value="ECO:0007669"/>
    <property type="project" value="TreeGrafter"/>
</dbReference>
<keyword evidence="2" id="KW-0808">Transferase</keyword>
<dbReference type="InterPro" id="IPR005801">
    <property type="entry name" value="ADC_synthase"/>
</dbReference>
<dbReference type="EC" id="2.6.1.85" evidence="1"/>
<dbReference type="InterPro" id="IPR015890">
    <property type="entry name" value="Chorismate_C"/>
</dbReference>
<feature type="domain" description="Chorismate-utilising enzyme C-terminal" evidence="3">
    <location>
        <begin position="185"/>
        <end position="438"/>
    </location>
</feature>
<accession>A0A077AYK6</accession>
<dbReference type="STRING" id="91604.ID47_08220"/>
<dbReference type="PANTHER" id="PTHR11236">
    <property type="entry name" value="AMINOBENZOATE/ANTHRANILATE SYNTHASE"/>
    <property type="match status" value="1"/>
</dbReference>
<proteinExistence type="predicted"/>
<keyword evidence="6" id="KW-1185">Reference proteome</keyword>
<dbReference type="SUPFAM" id="SSF56322">
    <property type="entry name" value="ADC synthase"/>
    <property type="match status" value="1"/>
</dbReference>
<dbReference type="Pfam" id="PF00425">
    <property type="entry name" value="Chorismate_bind"/>
    <property type="match status" value="1"/>
</dbReference>
<dbReference type="KEGG" id="paca:ID47_08220"/>
<dbReference type="GO" id="GO:0046820">
    <property type="term" value="F:4-amino-4-deoxychorismate synthase activity"/>
    <property type="evidence" value="ECO:0007669"/>
    <property type="project" value="UniProtKB-EC"/>
</dbReference>
<dbReference type="eggNOG" id="COG0147">
    <property type="taxonomic scope" value="Bacteria"/>
</dbReference>
<evidence type="ECO:0000313" key="5">
    <source>
        <dbReference type="EMBL" id="AIK96708.1"/>
    </source>
</evidence>
<dbReference type="InterPro" id="IPR005802">
    <property type="entry name" value="ADC_synth_comp_1"/>
</dbReference>
<dbReference type="InterPro" id="IPR019999">
    <property type="entry name" value="Anth_synth_I-like"/>
</dbReference>
<dbReference type="AlphaFoldDB" id="A0A077AYK6"/>
<feature type="domain" description="Anthranilate synthase component I N-terminal" evidence="4">
    <location>
        <begin position="12"/>
        <end position="134"/>
    </location>
</feature>
<dbReference type="InterPro" id="IPR006805">
    <property type="entry name" value="Anth_synth_I_N"/>
</dbReference>
<dbReference type="OrthoDB" id="9803598at2"/>
<gene>
    <name evidence="5" type="ORF">ID47_08220</name>
</gene>
<dbReference type="Pfam" id="PF04715">
    <property type="entry name" value="Anth_synt_I_N"/>
    <property type="match status" value="1"/>
</dbReference>